<gene>
    <name evidence="8" type="ORF">NQ318_022622</name>
</gene>
<evidence type="ECO:0000256" key="1">
    <source>
        <dbReference type="ARBA" id="ARBA00004370"/>
    </source>
</evidence>
<evidence type="ECO:0000259" key="7">
    <source>
        <dbReference type="PROSITE" id="PS50262"/>
    </source>
</evidence>
<evidence type="ECO:0000313" key="9">
    <source>
        <dbReference type="Proteomes" id="UP001162162"/>
    </source>
</evidence>
<feature type="transmembrane region" description="Helical" evidence="6">
    <location>
        <begin position="141"/>
        <end position="162"/>
    </location>
</feature>
<feature type="transmembrane region" description="Helical" evidence="6">
    <location>
        <begin position="98"/>
        <end position="120"/>
    </location>
</feature>
<sequence>MPSHSLCDLDDFRNEYKNIHGYLSLTVCVFGSIANVFNICVLRTKQMRSPTNFILIGLAVADLLVMLEYIPFTVHRNVDPNRKFVQHFTYPWACFYKFHAYITIVLHSIACFLTIILAVWRYTYVSKVQAHGICSSLRHTVIVIIATYVTCPLLCFPLFAIFEIVPYNHTCKPNGEWVLEKDVPLYENKLNLTKMVMYVTSLKDPHNLSIWLYSFLMKMVPCVLLTALTYKIITALVETRRRRMKLLTSNSALEELHGKTKPNTVQLYKENQADRTTRMLLAVLILFLITEVPQVIIGIGEIGSALGESFLEECYKNLGE</sequence>
<dbReference type="Proteomes" id="UP001162162">
    <property type="component" value="Unassembled WGS sequence"/>
</dbReference>
<comment type="similarity">
    <text evidence="2">Belongs to the G-protein coupled receptor 1 family.</text>
</comment>
<dbReference type="InterPro" id="IPR019427">
    <property type="entry name" value="7TM_GPCR_serpentine_rcpt_Srw"/>
</dbReference>
<feature type="transmembrane region" description="Helical" evidence="6">
    <location>
        <begin position="20"/>
        <end position="41"/>
    </location>
</feature>
<dbReference type="InterPro" id="IPR000276">
    <property type="entry name" value="GPCR_Rhodpsn"/>
</dbReference>
<dbReference type="GO" id="GO:0008528">
    <property type="term" value="F:G protein-coupled peptide receptor activity"/>
    <property type="evidence" value="ECO:0007669"/>
    <property type="project" value="InterPro"/>
</dbReference>
<dbReference type="AlphaFoldDB" id="A0AAV8YMQ4"/>
<evidence type="ECO:0000256" key="5">
    <source>
        <dbReference type="ARBA" id="ARBA00023136"/>
    </source>
</evidence>
<feature type="transmembrane region" description="Helical" evidence="6">
    <location>
        <begin position="53"/>
        <end position="72"/>
    </location>
</feature>
<dbReference type="Pfam" id="PF10324">
    <property type="entry name" value="7TM_GPCR_Srw"/>
    <property type="match status" value="1"/>
</dbReference>
<dbReference type="PRINTS" id="PR00237">
    <property type="entry name" value="GPCRRHODOPSN"/>
</dbReference>
<comment type="caution">
    <text evidence="8">The sequence shown here is derived from an EMBL/GenBank/DDBJ whole genome shotgun (WGS) entry which is preliminary data.</text>
</comment>
<dbReference type="CDD" id="cd14978">
    <property type="entry name" value="7tmA_FMRFamide_R-like"/>
    <property type="match status" value="1"/>
</dbReference>
<dbReference type="PANTHER" id="PTHR46273:SF4">
    <property type="entry name" value="AT19640P"/>
    <property type="match status" value="1"/>
</dbReference>
<evidence type="ECO:0000256" key="6">
    <source>
        <dbReference type="SAM" id="Phobius"/>
    </source>
</evidence>
<dbReference type="SUPFAM" id="SSF81321">
    <property type="entry name" value="Family A G protein-coupled receptor-like"/>
    <property type="match status" value="1"/>
</dbReference>
<evidence type="ECO:0000256" key="3">
    <source>
        <dbReference type="ARBA" id="ARBA00022692"/>
    </source>
</evidence>
<dbReference type="InterPro" id="IPR053219">
    <property type="entry name" value="GPCR_Dmsr-1"/>
</dbReference>
<accession>A0AAV8YMQ4</accession>
<keyword evidence="4 6" id="KW-1133">Transmembrane helix</keyword>
<feature type="transmembrane region" description="Helical" evidence="6">
    <location>
        <begin position="279"/>
        <end position="300"/>
    </location>
</feature>
<dbReference type="PANTHER" id="PTHR46273">
    <property type="entry name" value="MYOSUPPRESSIN RECEPTOR 1, ISOFORM B-RELATED"/>
    <property type="match status" value="1"/>
</dbReference>
<comment type="subcellular location">
    <subcellularLocation>
        <location evidence="1">Membrane</location>
    </subcellularLocation>
</comment>
<reference evidence="8" key="1">
    <citation type="journal article" date="2023" name="Insect Mol. Biol.">
        <title>Genome sequencing provides insights into the evolution of gene families encoding plant cell wall-degrading enzymes in longhorned beetles.</title>
        <authorList>
            <person name="Shin N.R."/>
            <person name="Okamura Y."/>
            <person name="Kirsch R."/>
            <person name="Pauchet Y."/>
        </authorList>
    </citation>
    <scope>NUCLEOTIDE SEQUENCE</scope>
    <source>
        <strain evidence="8">AMC_N1</strain>
    </source>
</reference>
<evidence type="ECO:0000256" key="2">
    <source>
        <dbReference type="ARBA" id="ARBA00010663"/>
    </source>
</evidence>
<dbReference type="Gene3D" id="1.20.1070.10">
    <property type="entry name" value="Rhodopsin 7-helix transmembrane proteins"/>
    <property type="match status" value="1"/>
</dbReference>
<keyword evidence="3 6" id="KW-0812">Transmembrane</keyword>
<keyword evidence="9" id="KW-1185">Reference proteome</keyword>
<protein>
    <recommendedName>
        <fullName evidence="7">G-protein coupled receptors family 1 profile domain-containing protein</fullName>
    </recommendedName>
</protein>
<organism evidence="8 9">
    <name type="scientific">Aromia moschata</name>
    <dbReference type="NCBI Taxonomy" id="1265417"/>
    <lineage>
        <taxon>Eukaryota</taxon>
        <taxon>Metazoa</taxon>
        <taxon>Ecdysozoa</taxon>
        <taxon>Arthropoda</taxon>
        <taxon>Hexapoda</taxon>
        <taxon>Insecta</taxon>
        <taxon>Pterygota</taxon>
        <taxon>Neoptera</taxon>
        <taxon>Endopterygota</taxon>
        <taxon>Coleoptera</taxon>
        <taxon>Polyphaga</taxon>
        <taxon>Cucujiformia</taxon>
        <taxon>Chrysomeloidea</taxon>
        <taxon>Cerambycidae</taxon>
        <taxon>Cerambycinae</taxon>
        <taxon>Callichromatini</taxon>
        <taxon>Aromia</taxon>
    </lineage>
</organism>
<keyword evidence="5 6" id="KW-0472">Membrane</keyword>
<dbReference type="PROSITE" id="PS50262">
    <property type="entry name" value="G_PROTEIN_RECEP_F1_2"/>
    <property type="match status" value="1"/>
</dbReference>
<dbReference type="InterPro" id="IPR017452">
    <property type="entry name" value="GPCR_Rhodpsn_7TM"/>
</dbReference>
<feature type="domain" description="G-protein coupled receptors family 1 profile" evidence="7">
    <location>
        <begin position="34"/>
        <end position="299"/>
    </location>
</feature>
<feature type="transmembrane region" description="Helical" evidence="6">
    <location>
        <begin position="210"/>
        <end position="237"/>
    </location>
</feature>
<dbReference type="EMBL" id="JAPWTK010000072">
    <property type="protein sequence ID" value="KAJ8952172.1"/>
    <property type="molecule type" value="Genomic_DNA"/>
</dbReference>
<proteinExistence type="inferred from homology"/>
<dbReference type="GO" id="GO:0005886">
    <property type="term" value="C:plasma membrane"/>
    <property type="evidence" value="ECO:0007669"/>
    <property type="project" value="TreeGrafter"/>
</dbReference>
<name>A0AAV8YMQ4_9CUCU</name>
<evidence type="ECO:0000313" key="8">
    <source>
        <dbReference type="EMBL" id="KAJ8952172.1"/>
    </source>
</evidence>
<evidence type="ECO:0000256" key="4">
    <source>
        <dbReference type="ARBA" id="ARBA00022989"/>
    </source>
</evidence>